<proteinExistence type="predicted"/>
<evidence type="ECO:0000259" key="2">
    <source>
        <dbReference type="Pfam" id="PF07859"/>
    </source>
</evidence>
<dbReference type="GO" id="GO:0016787">
    <property type="term" value="F:hydrolase activity"/>
    <property type="evidence" value="ECO:0007669"/>
    <property type="project" value="UniProtKB-KW"/>
</dbReference>
<dbReference type="EMBL" id="JBHSIU010000027">
    <property type="protein sequence ID" value="MFC5000532.1"/>
    <property type="molecule type" value="Genomic_DNA"/>
</dbReference>
<feature type="compositionally biased region" description="Low complexity" evidence="1">
    <location>
        <begin position="26"/>
        <end position="36"/>
    </location>
</feature>
<sequence>MTTMSKTVAVPAPKRASHAFAPTAPKPALAPRRSPAAARRPAVVAGGIVDGEDIMVPGGPAGQTWLRLFRPLGVPGPLPVVIYVHGGDAAFSDADTHRQAFRMAAAVQAAVVVVDYALSPNARIPVAVEENYVAATWIAQHGGEHGLDGTRIAVGSDSSGVDMANELMLMTDARGGPDLAAHVLWSSRATAVLRAALAA</sequence>
<reference evidence="4" key="1">
    <citation type="journal article" date="2019" name="Int. J. Syst. Evol. Microbiol.">
        <title>The Global Catalogue of Microorganisms (GCM) 10K type strain sequencing project: providing services to taxonomists for standard genome sequencing and annotation.</title>
        <authorList>
            <consortium name="The Broad Institute Genomics Platform"/>
            <consortium name="The Broad Institute Genome Sequencing Center for Infectious Disease"/>
            <person name="Wu L."/>
            <person name="Ma J."/>
        </authorList>
    </citation>
    <scope>NUCLEOTIDE SEQUENCE [LARGE SCALE GENOMIC DNA]</scope>
    <source>
        <strain evidence="4">CGMCC 4.7152</strain>
    </source>
</reference>
<dbReference type="Pfam" id="PF07859">
    <property type="entry name" value="Abhydrolase_3"/>
    <property type="match status" value="1"/>
</dbReference>
<dbReference type="Proteomes" id="UP001595912">
    <property type="component" value="Unassembled WGS sequence"/>
</dbReference>
<protein>
    <submittedName>
        <fullName evidence="3">Alpha/beta hydrolase fold domain-containing protein</fullName>
    </submittedName>
</protein>
<dbReference type="InterPro" id="IPR013094">
    <property type="entry name" value="AB_hydrolase_3"/>
</dbReference>
<comment type="caution">
    <text evidence="3">The sequence shown here is derived from an EMBL/GenBank/DDBJ whole genome shotgun (WGS) entry which is preliminary data.</text>
</comment>
<dbReference type="Gene3D" id="3.40.50.1820">
    <property type="entry name" value="alpha/beta hydrolase"/>
    <property type="match status" value="1"/>
</dbReference>
<organism evidence="3 4">
    <name type="scientific">Dactylosporangium cerinum</name>
    <dbReference type="NCBI Taxonomy" id="1434730"/>
    <lineage>
        <taxon>Bacteria</taxon>
        <taxon>Bacillati</taxon>
        <taxon>Actinomycetota</taxon>
        <taxon>Actinomycetes</taxon>
        <taxon>Micromonosporales</taxon>
        <taxon>Micromonosporaceae</taxon>
        <taxon>Dactylosporangium</taxon>
    </lineage>
</organism>
<evidence type="ECO:0000256" key="1">
    <source>
        <dbReference type="SAM" id="MobiDB-lite"/>
    </source>
</evidence>
<evidence type="ECO:0000313" key="4">
    <source>
        <dbReference type="Proteomes" id="UP001595912"/>
    </source>
</evidence>
<dbReference type="PANTHER" id="PTHR23024">
    <property type="entry name" value="ARYLACETAMIDE DEACETYLASE"/>
    <property type="match status" value="1"/>
</dbReference>
<feature type="domain" description="Alpha/beta hydrolase fold-3" evidence="2">
    <location>
        <begin position="81"/>
        <end position="187"/>
    </location>
</feature>
<feature type="region of interest" description="Disordered" evidence="1">
    <location>
        <begin position="1"/>
        <end position="36"/>
    </location>
</feature>
<dbReference type="InterPro" id="IPR050466">
    <property type="entry name" value="Carboxylest/Gibb_receptor"/>
</dbReference>
<keyword evidence="4" id="KW-1185">Reference proteome</keyword>
<dbReference type="SUPFAM" id="SSF53474">
    <property type="entry name" value="alpha/beta-Hydrolases"/>
    <property type="match status" value="1"/>
</dbReference>
<name>A0ABV9VWS1_9ACTN</name>
<dbReference type="RefSeq" id="WP_380117085.1">
    <property type="nucleotide sequence ID" value="NZ_JBHSIU010000027.1"/>
</dbReference>
<accession>A0ABV9VWS1</accession>
<gene>
    <name evidence="3" type="ORF">ACFPIJ_22185</name>
</gene>
<evidence type="ECO:0000313" key="3">
    <source>
        <dbReference type="EMBL" id="MFC5000532.1"/>
    </source>
</evidence>
<dbReference type="InterPro" id="IPR029058">
    <property type="entry name" value="AB_hydrolase_fold"/>
</dbReference>
<keyword evidence="3" id="KW-0378">Hydrolase</keyword>
<dbReference type="PANTHER" id="PTHR23024:SF24">
    <property type="entry name" value="ALPHA_BETA HYDROLASE FOLD-3 DOMAIN-CONTAINING PROTEIN"/>
    <property type="match status" value="1"/>
</dbReference>